<gene>
    <name evidence="1" type="ORF">BS297_24730</name>
</gene>
<dbReference type="EMBL" id="MRBO01000659">
    <property type="protein sequence ID" value="KAB2582647.1"/>
    <property type="molecule type" value="Genomic_DNA"/>
</dbReference>
<comment type="caution">
    <text evidence="1">The sequence shown here is derived from an EMBL/GenBank/DDBJ whole genome shotgun (WGS) entry which is preliminary data.</text>
</comment>
<protein>
    <submittedName>
        <fullName evidence="1">Uncharacterized protein</fullName>
    </submittedName>
</protein>
<evidence type="ECO:0000313" key="1">
    <source>
        <dbReference type="EMBL" id="KAB2582647.1"/>
    </source>
</evidence>
<evidence type="ECO:0000313" key="2">
    <source>
        <dbReference type="Proteomes" id="UP000325576"/>
    </source>
</evidence>
<organism evidence="1 2">
    <name type="scientific">Rhodococcus erythropolis</name>
    <name type="common">Arthrobacter picolinophilus</name>
    <dbReference type="NCBI Taxonomy" id="1833"/>
    <lineage>
        <taxon>Bacteria</taxon>
        <taxon>Bacillati</taxon>
        <taxon>Actinomycetota</taxon>
        <taxon>Actinomycetes</taxon>
        <taxon>Mycobacteriales</taxon>
        <taxon>Nocardiaceae</taxon>
        <taxon>Rhodococcus</taxon>
        <taxon>Rhodococcus erythropolis group</taxon>
    </lineage>
</organism>
<dbReference type="Proteomes" id="UP000325576">
    <property type="component" value="Unassembled WGS sequence"/>
</dbReference>
<reference evidence="1 2" key="1">
    <citation type="journal article" date="2017" name="Poromechanics V (2013)">
        <title>Genomic Characterization of the Arsenic-Tolerant Actinobacterium, &lt;i&gt;Rhodococcus erythropolis&lt;/i&gt; S43.</title>
        <authorList>
            <person name="Retamal-Morales G."/>
            <person name="Mehnert M."/>
            <person name="Schwabe R."/>
            <person name="Tischler D."/>
            <person name="Schloemann M."/>
            <person name="Levican G.J."/>
        </authorList>
    </citation>
    <scope>NUCLEOTIDE SEQUENCE [LARGE SCALE GENOMIC DNA]</scope>
    <source>
        <strain evidence="1 2">S43</strain>
    </source>
</reference>
<sequence>MSRLIGIYTKGSEVMAVMTLRDQLDNCCYLLARARLAGDDAAIRRYSEHRAVLVKQIAGMRTHLRLV</sequence>
<dbReference type="AlphaFoldDB" id="A0A5N5DXN7"/>
<proteinExistence type="predicted"/>
<name>A0A5N5DXN7_RHOER</name>
<accession>A0A5N5DXN7</accession>